<evidence type="ECO:0000256" key="2">
    <source>
        <dbReference type="ARBA" id="ARBA00022670"/>
    </source>
</evidence>
<dbReference type="InterPro" id="IPR002477">
    <property type="entry name" value="Peptidoglycan-bd-like"/>
</dbReference>
<evidence type="ECO:0000313" key="11">
    <source>
        <dbReference type="EMBL" id="CAD7702422.1"/>
    </source>
</evidence>
<dbReference type="InterPro" id="IPR008922">
    <property type="entry name" value="Di-copper_centre_dom_sf"/>
</dbReference>
<feature type="binding site" evidence="9">
    <location>
        <position position="605"/>
    </location>
    <ligand>
        <name>Ca(2+)</name>
        <dbReference type="ChEBI" id="CHEBI:29108"/>
        <label>1</label>
    </ligand>
</feature>
<dbReference type="Pfam" id="PF00264">
    <property type="entry name" value="Tyrosinase"/>
    <property type="match status" value="1"/>
</dbReference>
<feature type="binding site" evidence="9">
    <location>
        <position position="568"/>
    </location>
    <ligand>
        <name>Ca(2+)</name>
        <dbReference type="ChEBI" id="CHEBI:29108"/>
        <label>2</label>
    </ligand>
</feature>
<dbReference type="SUPFAM" id="SSF48056">
    <property type="entry name" value="Di-copper centre-containing domain"/>
    <property type="match status" value="1"/>
</dbReference>
<evidence type="ECO:0000256" key="6">
    <source>
        <dbReference type="ARBA" id="ARBA00023008"/>
    </source>
</evidence>
<dbReference type="SMART" id="SM00235">
    <property type="entry name" value="ZnMc"/>
    <property type="match status" value="1"/>
</dbReference>
<dbReference type="Gene3D" id="1.10.101.10">
    <property type="entry name" value="PGBD-like superfamily/PGBD"/>
    <property type="match status" value="1"/>
</dbReference>
<dbReference type="Pfam" id="PF01471">
    <property type="entry name" value="PG_binding_1"/>
    <property type="match status" value="1"/>
</dbReference>
<feature type="binding site" evidence="9">
    <location>
        <position position="605"/>
    </location>
    <ligand>
        <name>Ca(2+)</name>
        <dbReference type="ChEBI" id="CHEBI:29108"/>
        <label>3</label>
    </ligand>
</feature>
<sequence length="669" mass="75614">MARVVTRREIRSLPRSEQDRFADAVEKMMENRSGPETSEYFRVAGYHGWPGSPSGRAYCAHGDEHFPAWHRAYLREFERALQRADRELGRRGDIALPYWDWTDVDRREVFPEIIRRRFPELPDDFLRPENQRSGPGAALMRGLAVPSDSRIRASLRPSRRMGPAEQASIALLEEEHFRFAHRGGRANNIETPHDTVHVMLGSPMSSLAIAAFHPAFWLHHCNIDRFYSKYLELEPDSQREFMQHQRMEFLMNRGNPDVYVAPLEPFRLGRRPFRVADCFRTEPLGYRYDRLPPAPGRQMREVPTLVALPVDVMKLGQHSYMANVFAMPKADAEGWQPPEDPEEWMDDPAFADQIGIFGSKSPDCEGCQRRPVFNAYADITANLNDLGLSRHEVGVRVMCLDELGQPVPIEETQIGEPQVVGPYFESQDAHLAKGEEEAAPVVGEVKQLQTYLKRFGWLKGEVDGAFGDLTEEALKRFQKFVGLADDGVAGPLTKAKILQSRVDGVEDQEEDEDAANYCRGEEVKYWVGPEPGYLDRATVLGELRGAFEAWEEVTGVEFAEVDEQEEADVSVTWGNRSPDNLFQLDGPGGALAHSTKEYLQFDSSERWLCQGQPAAPGRFYLYPVALHEVGHVLGLTHSANPADVMAPYYVPDKLELQPGDCERAAAVWA</sequence>
<evidence type="ECO:0000256" key="1">
    <source>
        <dbReference type="ARBA" id="ARBA00009614"/>
    </source>
</evidence>
<keyword evidence="12" id="KW-1185">Reference proteome</keyword>
<dbReference type="GO" id="GO:0004222">
    <property type="term" value="F:metalloendopeptidase activity"/>
    <property type="evidence" value="ECO:0007669"/>
    <property type="project" value="InterPro"/>
</dbReference>
<dbReference type="Gene3D" id="3.40.390.10">
    <property type="entry name" value="Collagenase (Catalytic Domain)"/>
    <property type="match status" value="1"/>
</dbReference>
<dbReference type="PRINTS" id="PR00138">
    <property type="entry name" value="MATRIXIN"/>
</dbReference>
<dbReference type="InterPro" id="IPR036366">
    <property type="entry name" value="PGBDSf"/>
</dbReference>
<feature type="binding site" evidence="9">
    <location>
        <position position="631"/>
    </location>
    <ligand>
        <name>Zn(2+)</name>
        <dbReference type="ChEBI" id="CHEBI:29105"/>
        <label>2</label>
        <note>catalytic</note>
    </ligand>
</feature>
<dbReference type="GO" id="GO:0006508">
    <property type="term" value="P:proteolysis"/>
    <property type="evidence" value="ECO:0007669"/>
    <property type="project" value="UniProtKB-KW"/>
</dbReference>
<evidence type="ECO:0000256" key="7">
    <source>
        <dbReference type="ARBA" id="ARBA00023049"/>
    </source>
</evidence>
<dbReference type="AlphaFoldDB" id="A0A8S1JEY5"/>
<evidence type="ECO:0000313" key="12">
    <source>
        <dbReference type="Proteomes" id="UP000708148"/>
    </source>
</evidence>
<comment type="cofactor">
    <cofactor evidence="9">
        <name>Zn(2+)</name>
        <dbReference type="ChEBI" id="CHEBI:29105"/>
    </cofactor>
    <text evidence="9">Binds 2 Zn(2+) ions per subunit.</text>
</comment>
<accession>A0A8S1JEY5</accession>
<feature type="binding site" evidence="9">
    <location>
        <position position="645"/>
    </location>
    <ligand>
        <name>Zn(2+)</name>
        <dbReference type="ChEBI" id="CHEBI:29105"/>
        <label>2</label>
        <note>catalytic</note>
    </ligand>
</feature>
<feature type="binding site" evidence="9">
    <location>
        <position position="593"/>
    </location>
    <ligand>
        <name>Zn(2+)</name>
        <dbReference type="ChEBI" id="CHEBI:29105"/>
        <label>1</label>
    </ligand>
</feature>
<evidence type="ECO:0000256" key="4">
    <source>
        <dbReference type="ARBA" id="ARBA00022801"/>
    </source>
</evidence>
<gene>
    <name evidence="11" type="ORF">OSTQU699_LOCUS7779</name>
</gene>
<dbReference type="InterPro" id="IPR001818">
    <property type="entry name" value="Pept_M10_metallopeptidase"/>
</dbReference>
<dbReference type="PROSITE" id="PS00497">
    <property type="entry name" value="TYROSINASE_1"/>
    <property type="match status" value="1"/>
</dbReference>
<reference evidence="11" key="1">
    <citation type="submission" date="2020-12" db="EMBL/GenBank/DDBJ databases">
        <authorList>
            <person name="Iha C."/>
        </authorList>
    </citation>
    <scope>NUCLEOTIDE SEQUENCE</scope>
</reference>
<dbReference type="OrthoDB" id="534509at2759"/>
<dbReference type="Gene3D" id="1.10.1280.10">
    <property type="entry name" value="Di-copper center containing domain from catechol oxidase"/>
    <property type="match status" value="1"/>
</dbReference>
<dbReference type="GO" id="GO:0016491">
    <property type="term" value="F:oxidoreductase activity"/>
    <property type="evidence" value="ECO:0007669"/>
    <property type="project" value="InterPro"/>
</dbReference>
<dbReference type="InterPro" id="IPR021190">
    <property type="entry name" value="Pept_M10A"/>
</dbReference>
<dbReference type="InterPro" id="IPR050316">
    <property type="entry name" value="Tyrosinase/Hemocyanin"/>
</dbReference>
<dbReference type="PRINTS" id="PR00092">
    <property type="entry name" value="TYROSINASE"/>
</dbReference>
<dbReference type="InterPro" id="IPR024079">
    <property type="entry name" value="MetalloPept_cat_dom_sf"/>
</dbReference>
<feature type="binding site" evidence="9">
    <location>
        <position position="602"/>
    </location>
    <ligand>
        <name>Ca(2+)</name>
        <dbReference type="ChEBI" id="CHEBI:29108"/>
        <label>3</label>
    </ligand>
</feature>
<keyword evidence="7" id="KW-0482">Metalloprotease</keyword>
<dbReference type="PANTHER" id="PTHR11474">
    <property type="entry name" value="TYROSINASE FAMILY MEMBER"/>
    <property type="match status" value="1"/>
</dbReference>
<feature type="binding site" evidence="9">
    <location>
        <position position="585"/>
    </location>
    <ligand>
        <name>Ca(2+)</name>
        <dbReference type="ChEBI" id="CHEBI:29108"/>
        <label>3</label>
    </ligand>
</feature>
<dbReference type="InterPro" id="IPR002227">
    <property type="entry name" value="Tyrosinase_Cu-bd"/>
</dbReference>
<dbReference type="Proteomes" id="UP000708148">
    <property type="component" value="Unassembled WGS sequence"/>
</dbReference>
<comment type="caution">
    <text evidence="11">The sequence shown here is derived from an EMBL/GenBank/DDBJ whole genome shotgun (WGS) entry which is preliminary data.</text>
</comment>
<dbReference type="Pfam" id="PF00413">
    <property type="entry name" value="Peptidase_M10"/>
    <property type="match status" value="1"/>
</dbReference>
<protein>
    <recommendedName>
        <fullName evidence="10">Tyrosinase copper-binding domain-containing protein</fullName>
    </recommendedName>
</protein>
<keyword evidence="4" id="KW-0378">Hydrolase</keyword>
<dbReference type="InterPro" id="IPR036365">
    <property type="entry name" value="PGBD-like_sf"/>
</dbReference>
<keyword evidence="6" id="KW-0186">Copper</keyword>
<evidence type="ECO:0000256" key="3">
    <source>
        <dbReference type="ARBA" id="ARBA00022723"/>
    </source>
</evidence>
<dbReference type="InterPro" id="IPR006026">
    <property type="entry name" value="Peptidase_Metallo"/>
</dbReference>
<feature type="binding site" evidence="9">
    <location>
        <position position="637"/>
    </location>
    <ligand>
        <name>Zn(2+)</name>
        <dbReference type="ChEBI" id="CHEBI:29105"/>
        <label>2</label>
        <note>catalytic</note>
    </ligand>
</feature>
<name>A0A8S1JEY5_9CHLO</name>
<feature type="binding site" evidence="9">
    <location>
        <position position="586"/>
    </location>
    <ligand>
        <name>Ca(2+)</name>
        <dbReference type="ChEBI" id="CHEBI:29108"/>
        <label>3</label>
    </ligand>
</feature>
<keyword evidence="9" id="KW-0106">Calcium</keyword>
<proteinExistence type="inferred from homology"/>
<keyword evidence="3 9" id="KW-0479">Metal-binding</keyword>
<evidence type="ECO:0000256" key="5">
    <source>
        <dbReference type="ARBA" id="ARBA00022833"/>
    </source>
</evidence>
<evidence type="ECO:0000256" key="9">
    <source>
        <dbReference type="PIRSR" id="PIRSR621190-2"/>
    </source>
</evidence>
<dbReference type="SUPFAM" id="SSF55486">
    <property type="entry name" value="Metalloproteases ('zincins'), catalytic domain"/>
    <property type="match status" value="1"/>
</dbReference>
<comment type="cofactor">
    <cofactor evidence="9">
        <name>Ca(2+)</name>
        <dbReference type="ChEBI" id="CHEBI:29108"/>
    </cofactor>
    <text evidence="9">Can bind about 5 Ca(2+) ions per subunit.</text>
</comment>
<feature type="active site" evidence="8">
    <location>
        <position position="628"/>
    </location>
</feature>
<feature type="domain" description="Tyrosinase copper-binding" evidence="10">
    <location>
        <begin position="61"/>
        <end position="78"/>
    </location>
</feature>
<feature type="binding site" evidence="9">
    <location>
        <position position="627"/>
    </location>
    <ligand>
        <name>Zn(2+)</name>
        <dbReference type="ChEBI" id="CHEBI:29105"/>
        <label>2</label>
        <note>catalytic</note>
    </ligand>
</feature>
<dbReference type="SUPFAM" id="SSF47090">
    <property type="entry name" value="PGBD-like"/>
    <property type="match status" value="1"/>
</dbReference>
<evidence type="ECO:0000256" key="8">
    <source>
        <dbReference type="PIRSR" id="PIRSR621190-1"/>
    </source>
</evidence>
<organism evidence="11 12">
    <name type="scientific">Ostreobium quekettii</name>
    <dbReference type="NCBI Taxonomy" id="121088"/>
    <lineage>
        <taxon>Eukaryota</taxon>
        <taxon>Viridiplantae</taxon>
        <taxon>Chlorophyta</taxon>
        <taxon>core chlorophytes</taxon>
        <taxon>Ulvophyceae</taxon>
        <taxon>TCBD clade</taxon>
        <taxon>Bryopsidales</taxon>
        <taxon>Ostreobineae</taxon>
        <taxon>Ostreobiaceae</taxon>
        <taxon>Ostreobium</taxon>
    </lineage>
</organism>
<comment type="similarity">
    <text evidence="1">Belongs to the peptidase M10A family. Matrix metalloproteinases (MMPs) subfamily.</text>
</comment>
<dbReference type="PANTHER" id="PTHR11474:SF76">
    <property type="entry name" value="SHKT DOMAIN-CONTAINING PROTEIN"/>
    <property type="match status" value="1"/>
</dbReference>
<evidence type="ECO:0000259" key="10">
    <source>
        <dbReference type="PROSITE" id="PS00497"/>
    </source>
</evidence>
<dbReference type="EMBL" id="CAJHUC010001823">
    <property type="protein sequence ID" value="CAD7702422.1"/>
    <property type="molecule type" value="Genomic_DNA"/>
</dbReference>
<dbReference type="GO" id="GO:0031012">
    <property type="term" value="C:extracellular matrix"/>
    <property type="evidence" value="ECO:0007669"/>
    <property type="project" value="InterPro"/>
</dbReference>
<keyword evidence="5 9" id="KW-0862">Zinc</keyword>
<dbReference type="GO" id="GO:0008270">
    <property type="term" value="F:zinc ion binding"/>
    <property type="evidence" value="ECO:0007669"/>
    <property type="project" value="InterPro"/>
</dbReference>
<keyword evidence="2" id="KW-0645">Protease</keyword>